<organism evidence="5 6">
    <name type="scientific">Enterococcus florum</name>
    <dbReference type="NCBI Taxonomy" id="2480627"/>
    <lineage>
        <taxon>Bacteria</taxon>
        <taxon>Bacillati</taxon>
        <taxon>Bacillota</taxon>
        <taxon>Bacilli</taxon>
        <taxon>Lactobacillales</taxon>
        <taxon>Enterococcaceae</taxon>
        <taxon>Enterococcus</taxon>
    </lineage>
</organism>
<dbReference type="InterPro" id="IPR013783">
    <property type="entry name" value="Ig-like_fold"/>
</dbReference>
<evidence type="ECO:0000313" key="5">
    <source>
        <dbReference type="EMBL" id="GCF94774.1"/>
    </source>
</evidence>
<keyword evidence="3" id="KW-0732">Signal</keyword>
<keyword evidence="2" id="KW-0812">Transmembrane</keyword>
<dbReference type="OrthoDB" id="3263741at2"/>
<dbReference type="InterPro" id="IPR032364">
    <property type="entry name" value="GramPos_pilinD1_N"/>
</dbReference>
<feature type="region of interest" description="Disordered" evidence="1">
    <location>
        <begin position="179"/>
        <end position="217"/>
    </location>
</feature>
<proteinExistence type="predicted"/>
<dbReference type="AlphaFoldDB" id="A0A4P5PDX1"/>
<dbReference type="NCBIfam" id="TIGR01167">
    <property type="entry name" value="LPXTG_anchor"/>
    <property type="match status" value="1"/>
</dbReference>
<feature type="signal peptide" evidence="3">
    <location>
        <begin position="1"/>
        <end position="26"/>
    </location>
</feature>
<dbReference type="Gene3D" id="2.60.40.10">
    <property type="entry name" value="Immunoglobulins"/>
    <property type="match status" value="1"/>
</dbReference>
<gene>
    <name evidence="5" type="ORF">NRIC_26650</name>
</gene>
<feature type="domain" description="Gram-positive pilin subunit D1 N-terminal" evidence="4">
    <location>
        <begin position="29"/>
        <end position="180"/>
    </location>
</feature>
<accession>A0A4P5PDX1</accession>
<dbReference type="RefSeq" id="WP_146623179.1">
    <property type="nucleotide sequence ID" value="NZ_BJCC01000022.1"/>
</dbReference>
<comment type="caution">
    <text evidence="5">The sequence shown here is derived from an EMBL/GenBank/DDBJ whole genome shotgun (WGS) entry which is preliminary data.</text>
</comment>
<evidence type="ECO:0000256" key="2">
    <source>
        <dbReference type="SAM" id="Phobius"/>
    </source>
</evidence>
<keyword evidence="2" id="KW-0472">Membrane</keyword>
<keyword evidence="2" id="KW-1133">Transmembrane helix</keyword>
<evidence type="ECO:0000256" key="1">
    <source>
        <dbReference type="SAM" id="MobiDB-lite"/>
    </source>
</evidence>
<sequence length="251" mass="27916">MKRTYLKVLLCFFVLFQGLGPIEVSAKEEVVSIVLHKRGFSTEIKGTIDNQGQELDPQSEMLKESSGVNGVSFSVYDVTDTYYEALQAGKNQETIYAEMQKLSINQAAEFSLIDQGVTATVEGEQGIWEFSGPSVKNQQQVVYLIVETDSIQSQVSSVHTVLVLDENYAGKTVHLYPKNQLTKAPTEESSPDRLPDTQGSSKQTTSAQATSKKSLPQTNDRINRTIQICGFMVFLLGFVLLRYKRKNGQID</sequence>
<feature type="chain" id="PRO_5020253775" description="Gram-positive pilin subunit D1 N-terminal domain-containing protein" evidence="3">
    <location>
        <begin position="27"/>
        <end position="251"/>
    </location>
</feature>
<name>A0A4P5PDX1_9ENTE</name>
<feature type="compositionally biased region" description="Low complexity" evidence="1">
    <location>
        <begin position="200"/>
        <end position="214"/>
    </location>
</feature>
<evidence type="ECO:0000256" key="3">
    <source>
        <dbReference type="SAM" id="SignalP"/>
    </source>
</evidence>
<dbReference type="EMBL" id="BJCC01000022">
    <property type="protein sequence ID" value="GCF94774.1"/>
    <property type="molecule type" value="Genomic_DNA"/>
</dbReference>
<feature type="transmembrane region" description="Helical" evidence="2">
    <location>
        <begin position="225"/>
        <end position="243"/>
    </location>
</feature>
<dbReference type="Pfam" id="PF16555">
    <property type="entry name" value="GramPos_pilinD1"/>
    <property type="match status" value="1"/>
</dbReference>
<evidence type="ECO:0000259" key="4">
    <source>
        <dbReference type="Pfam" id="PF16555"/>
    </source>
</evidence>
<protein>
    <recommendedName>
        <fullName evidence="4">Gram-positive pilin subunit D1 N-terminal domain-containing protein</fullName>
    </recommendedName>
</protein>
<reference evidence="6" key="1">
    <citation type="submission" date="2019-02" db="EMBL/GenBank/DDBJ databases">
        <title>Draft genome sequence of Enterococcus sp. Gos25-1.</title>
        <authorList>
            <person name="Tanaka N."/>
            <person name="Shiwa Y."/>
            <person name="Fujita N."/>
        </authorList>
    </citation>
    <scope>NUCLEOTIDE SEQUENCE [LARGE SCALE GENOMIC DNA]</scope>
    <source>
        <strain evidence="6">Gos25-1</strain>
    </source>
</reference>
<keyword evidence="6" id="KW-1185">Reference proteome</keyword>
<dbReference type="Proteomes" id="UP000290567">
    <property type="component" value="Unassembled WGS sequence"/>
</dbReference>
<evidence type="ECO:0000313" key="6">
    <source>
        <dbReference type="Proteomes" id="UP000290567"/>
    </source>
</evidence>